<dbReference type="AlphaFoldDB" id="A0A928A0C1"/>
<dbReference type="InterPro" id="IPR004951">
    <property type="entry name" value="DUF268_CAE_spp"/>
</dbReference>
<gene>
    <name evidence="1" type="ORF">E7201_00385</name>
</gene>
<dbReference type="Gene3D" id="3.40.50.150">
    <property type="entry name" value="Vaccinia Virus protein VP39"/>
    <property type="match status" value="1"/>
</dbReference>
<dbReference type="Proteomes" id="UP000761380">
    <property type="component" value="Unassembled WGS sequence"/>
</dbReference>
<evidence type="ECO:0000313" key="1">
    <source>
        <dbReference type="EMBL" id="MBE6091627.1"/>
    </source>
</evidence>
<proteinExistence type="predicted"/>
<name>A0A928A0C1_SELRU</name>
<comment type="caution">
    <text evidence="1">The sequence shown here is derived from an EMBL/GenBank/DDBJ whole genome shotgun (WGS) entry which is preliminary data.</text>
</comment>
<organism evidence="1 2">
    <name type="scientific">Selenomonas ruminantium</name>
    <dbReference type="NCBI Taxonomy" id="971"/>
    <lineage>
        <taxon>Bacteria</taxon>
        <taxon>Bacillati</taxon>
        <taxon>Bacillota</taxon>
        <taxon>Negativicutes</taxon>
        <taxon>Selenomonadales</taxon>
        <taxon>Selenomonadaceae</taxon>
        <taxon>Selenomonas</taxon>
    </lineage>
</organism>
<protein>
    <submittedName>
        <fullName evidence="1">DUF268 domain-containing protein</fullName>
    </submittedName>
</protein>
<dbReference type="InterPro" id="IPR029063">
    <property type="entry name" value="SAM-dependent_MTases_sf"/>
</dbReference>
<reference evidence="1" key="1">
    <citation type="submission" date="2019-04" db="EMBL/GenBank/DDBJ databases">
        <title>Evolution of Biomass-Degrading Anaerobic Consortia Revealed by Metagenomics.</title>
        <authorList>
            <person name="Peng X."/>
        </authorList>
    </citation>
    <scope>NUCLEOTIDE SEQUENCE</scope>
    <source>
        <strain evidence="1">SIG240</strain>
    </source>
</reference>
<dbReference type="EMBL" id="SVBY01000002">
    <property type="protein sequence ID" value="MBE6091627.1"/>
    <property type="molecule type" value="Genomic_DNA"/>
</dbReference>
<accession>A0A928A0C1</accession>
<dbReference type="Pfam" id="PF03269">
    <property type="entry name" value="DUF268"/>
    <property type="match status" value="1"/>
</dbReference>
<sequence>MIWEYTNREEHMKYILFGAGRYGHIAEQIVGSNNVICYVDNCPPPEDNIPILNFQQLLARGVRDDEIVVITPNQPQAVIEIFMQLQKAGLRSMLLSDFGKEMVAREAERYDALNTRENFRTDAATNYYIWDDRFGNAGYTGGYFWMDLWAAEKIKEVRPSYHIDIGSRVDGFISHLMLLGQRVKVVDIRPADLGLPYVEFVQGDATNLSIFEDETIESLSALCSPEHFGLGRYGDSLDPEACFKFFRAISRKLKSKGRVYIAVPVGKEHVEFNAHRIFSPYTVIKEMGKEMLLREFSVTNGEHIEKNANIKKYDNLEGHVVGLFEFAKV</sequence>
<evidence type="ECO:0000313" key="2">
    <source>
        <dbReference type="Proteomes" id="UP000761380"/>
    </source>
</evidence>
<dbReference type="SUPFAM" id="SSF53335">
    <property type="entry name" value="S-adenosyl-L-methionine-dependent methyltransferases"/>
    <property type="match status" value="1"/>
</dbReference>